<sequence length="68" mass="7253">MTDDGRAELAKTSSTLPEKQNAVAAGGTEAGEEGDCGFLLDHSHDAGIELAMMLTLQLVNARSQKTYW</sequence>
<proteinExistence type="predicted"/>
<feature type="region of interest" description="Disordered" evidence="1">
    <location>
        <begin position="1"/>
        <end position="34"/>
    </location>
</feature>
<name>A0A6A4S7J2_SCOMX</name>
<evidence type="ECO:0000313" key="2">
    <source>
        <dbReference type="EMBL" id="KAF0028255.1"/>
    </source>
</evidence>
<gene>
    <name evidence="2" type="ORF">F2P81_019342</name>
</gene>
<organism evidence="2 3">
    <name type="scientific">Scophthalmus maximus</name>
    <name type="common">Turbot</name>
    <name type="synonym">Psetta maxima</name>
    <dbReference type="NCBI Taxonomy" id="52904"/>
    <lineage>
        <taxon>Eukaryota</taxon>
        <taxon>Metazoa</taxon>
        <taxon>Chordata</taxon>
        <taxon>Craniata</taxon>
        <taxon>Vertebrata</taxon>
        <taxon>Euteleostomi</taxon>
        <taxon>Actinopterygii</taxon>
        <taxon>Neopterygii</taxon>
        <taxon>Teleostei</taxon>
        <taxon>Neoteleostei</taxon>
        <taxon>Acanthomorphata</taxon>
        <taxon>Carangaria</taxon>
        <taxon>Pleuronectiformes</taxon>
        <taxon>Pleuronectoidei</taxon>
        <taxon>Scophthalmidae</taxon>
        <taxon>Scophthalmus</taxon>
    </lineage>
</organism>
<protein>
    <submittedName>
        <fullName evidence="2">Uncharacterized protein</fullName>
    </submittedName>
</protein>
<dbReference type="AlphaFoldDB" id="A0A6A4S7J2"/>
<evidence type="ECO:0000313" key="3">
    <source>
        <dbReference type="Proteomes" id="UP000438429"/>
    </source>
</evidence>
<comment type="caution">
    <text evidence="2">The sequence shown here is derived from an EMBL/GenBank/DDBJ whole genome shotgun (WGS) entry which is preliminary data.</text>
</comment>
<dbReference type="Proteomes" id="UP000438429">
    <property type="component" value="Unassembled WGS sequence"/>
</dbReference>
<reference evidence="2 3" key="1">
    <citation type="submission" date="2019-06" db="EMBL/GenBank/DDBJ databases">
        <title>Draft genomes of female and male turbot (Scophthalmus maximus).</title>
        <authorList>
            <person name="Xu H."/>
            <person name="Xu X.-W."/>
            <person name="Shao C."/>
            <person name="Chen S."/>
        </authorList>
    </citation>
    <scope>NUCLEOTIDE SEQUENCE [LARGE SCALE GENOMIC DNA]</scope>
    <source>
        <strain evidence="2">Ysfricsl-2016a</strain>
        <tissue evidence="2">Blood</tissue>
    </source>
</reference>
<dbReference type="EMBL" id="VEVO01000017">
    <property type="protein sequence ID" value="KAF0028255.1"/>
    <property type="molecule type" value="Genomic_DNA"/>
</dbReference>
<evidence type="ECO:0000256" key="1">
    <source>
        <dbReference type="SAM" id="MobiDB-lite"/>
    </source>
</evidence>
<accession>A0A6A4S7J2</accession>